<dbReference type="AlphaFoldDB" id="A0A0E9QHT7"/>
<dbReference type="EMBL" id="GBXM01028701">
    <property type="protein sequence ID" value="JAH79876.1"/>
    <property type="molecule type" value="Transcribed_RNA"/>
</dbReference>
<accession>A0A0E9QHT7</accession>
<evidence type="ECO:0000313" key="1">
    <source>
        <dbReference type="EMBL" id="JAH16436.1"/>
    </source>
</evidence>
<organism evidence="1">
    <name type="scientific">Anguilla anguilla</name>
    <name type="common">European freshwater eel</name>
    <name type="synonym">Muraena anguilla</name>
    <dbReference type="NCBI Taxonomy" id="7936"/>
    <lineage>
        <taxon>Eukaryota</taxon>
        <taxon>Metazoa</taxon>
        <taxon>Chordata</taxon>
        <taxon>Craniata</taxon>
        <taxon>Vertebrata</taxon>
        <taxon>Euteleostomi</taxon>
        <taxon>Actinopterygii</taxon>
        <taxon>Neopterygii</taxon>
        <taxon>Teleostei</taxon>
        <taxon>Anguilliformes</taxon>
        <taxon>Anguillidae</taxon>
        <taxon>Anguilla</taxon>
    </lineage>
</organism>
<reference evidence="1" key="2">
    <citation type="journal article" date="2015" name="Fish Shellfish Immunol.">
        <title>Early steps in the European eel (Anguilla anguilla)-Vibrio vulnificus interaction in the gills: Role of the RtxA13 toxin.</title>
        <authorList>
            <person name="Callol A."/>
            <person name="Pajuelo D."/>
            <person name="Ebbesson L."/>
            <person name="Teles M."/>
            <person name="MacKenzie S."/>
            <person name="Amaro C."/>
        </authorList>
    </citation>
    <scope>NUCLEOTIDE SEQUENCE</scope>
</reference>
<dbReference type="EMBL" id="GBXM01092141">
    <property type="protein sequence ID" value="JAH16436.1"/>
    <property type="molecule type" value="Transcribed_RNA"/>
</dbReference>
<name>A0A0E9QHT7_ANGAN</name>
<reference evidence="1" key="1">
    <citation type="submission" date="2014-11" db="EMBL/GenBank/DDBJ databases">
        <authorList>
            <person name="Amaro Gonzalez C."/>
        </authorList>
    </citation>
    <scope>NUCLEOTIDE SEQUENCE</scope>
</reference>
<sequence>MLTITAQYNPLLELLLLICHHFTQARNKLQS</sequence>
<proteinExistence type="predicted"/>
<protein>
    <submittedName>
        <fullName evidence="1">Uncharacterized protein</fullName>
    </submittedName>
</protein>